<evidence type="ECO:0000313" key="4">
    <source>
        <dbReference type="Proteomes" id="UP001632038"/>
    </source>
</evidence>
<gene>
    <name evidence="3" type="ORF">CASFOL_032534</name>
</gene>
<feature type="domain" description="VQ" evidence="2">
    <location>
        <begin position="106"/>
        <end position="126"/>
    </location>
</feature>
<dbReference type="PANTHER" id="PTHR33179:SF9">
    <property type="entry name" value="OS01G0278000 PROTEIN"/>
    <property type="match status" value="1"/>
</dbReference>
<evidence type="ECO:0000313" key="3">
    <source>
        <dbReference type="EMBL" id="KAL3623718.1"/>
    </source>
</evidence>
<feature type="compositionally biased region" description="Polar residues" evidence="1">
    <location>
        <begin position="70"/>
        <end position="83"/>
    </location>
</feature>
<organism evidence="3 4">
    <name type="scientific">Castilleja foliolosa</name>
    <dbReference type="NCBI Taxonomy" id="1961234"/>
    <lineage>
        <taxon>Eukaryota</taxon>
        <taxon>Viridiplantae</taxon>
        <taxon>Streptophyta</taxon>
        <taxon>Embryophyta</taxon>
        <taxon>Tracheophyta</taxon>
        <taxon>Spermatophyta</taxon>
        <taxon>Magnoliopsida</taxon>
        <taxon>eudicotyledons</taxon>
        <taxon>Gunneridae</taxon>
        <taxon>Pentapetalae</taxon>
        <taxon>asterids</taxon>
        <taxon>lamiids</taxon>
        <taxon>Lamiales</taxon>
        <taxon>Orobanchaceae</taxon>
        <taxon>Pedicularideae</taxon>
        <taxon>Castillejinae</taxon>
        <taxon>Castilleja</taxon>
    </lineage>
</organism>
<dbReference type="PANTHER" id="PTHR33179">
    <property type="entry name" value="VQ MOTIF-CONTAINING PROTEIN"/>
    <property type="match status" value="1"/>
</dbReference>
<sequence>MASYKNLMTEQPWNFRSDFSEAWFSDEFAEEIGTHTAALQSSFSGDSSHGDVFSANIVDSLFCRPKPTVSGGSENKFVSSRQRSGGVPPTGRVAKRKQRGSKLSATTTFIVADPDNFRQMVQSVTGLRFGGLDEQPPVFKPGRINGVNWNGGLLPTLDTSDFILDGSSSCKVSPPPAAVLPDGRVGVATAAERLFDSVCSFPTLESWNM</sequence>
<keyword evidence="4" id="KW-1185">Reference proteome</keyword>
<dbReference type="InterPro" id="IPR008889">
    <property type="entry name" value="VQ"/>
</dbReference>
<evidence type="ECO:0000256" key="1">
    <source>
        <dbReference type="SAM" id="MobiDB-lite"/>
    </source>
</evidence>
<proteinExistence type="predicted"/>
<dbReference type="EMBL" id="JAVIJP010000054">
    <property type="protein sequence ID" value="KAL3623718.1"/>
    <property type="molecule type" value="Genomic_DNA"/>
</dbReference>
<comment type="caution">
    <text evidence="3">The sequence shown here is derived from an EMBL/GenBank/DDBJ whole genome shotgun (WGS) entry which is preliminary data.</text>
</comment>
<dbReference type="Pfam" id="PF05678">
    <property type="entry name" value="VQ"/>
    <property type="match status" value="1"/>
</dbReference>
<feature type="region of interest" description="Disordered" evidence="1">
    <location>
        <begin position="70"/>
        <end position="101"/>
    </location>
</feature>
<evidence type="ECO:0000259" key="2">
    <source>
        <dbReference type="Pfam" id="PF05678"/>
    </source>
</evidence>
<dbReference type="AlphaFoldDB" id="A0ABD3C2L1"/>
<protein>
    <recommendedName>
        <fullName evidence="2">VQ domain-containing protein</fullName>
    </recommendedName>
</protein>
<dbReference type="Proteomes" id="UP001632038">
    <property type="component" value="Unassembled WGS sequence"/>
</dbReference>
<dbReference type="InterPro" id="IPR039609">
    <property type="entry name" value="VQ_15/22"/>
</dbReference>
<reference evidence="4" key="1">
    <citation type="journal article" date="2024" name="IScience">
        <title>Strigolactones Initiate the Formation of Haustorium-like Structures in Castilleja.</title>
        <authorList>
            <person name="Buerger M."/>
            <person name="Peterson D."/>
            <person name="Chory J."/>
        </authorList>
    </citation>
    <scope>NUCLEOTIDE SEQUENCE [LARGE SCALE GENOMIC DNA]</scope>
</reference>
<accession>A0ABD3C2L1</accession>
<name>A0ABD3C2L1_9LAMI</name>